<dbReference type="Proteomes" id="UP000676506">
    <property type="component" value="Chromosome 1"/>
</dbReference>
<dbReference type="InterPro" id="IPR036890">
    <property type="entry name" value="HATPase_C_sf"/>
</dbReference>
<keyword evidence="1" id="KW-0418">Kinase</keyword>
<evidence type="ECO:0000259" key="2">
    <source>
        <dbReference type="Pfam" id="PF13581"/>
    </source>
</evidence>
<protein>
    <submittedName>
        <fullName evidence="3">ATP-binding protein</fullName>
    </submittedName>
</protein>
<dbReference type="PANTHER" id="PTHR35526">
    <property type="entry name" value="ANTI-SIGMA-F FACTOR RSBW-RELATED"/>
    <property type="match status" value="1"/>
</dbReference>
<proteinExistence type="predicted"/>
<keyword evidence="1" id="KW-0723">Serine/threonine-protein kinase</keyword>
<dbReference type="Gene3D" id="3.30.565.10">
    <property type="entry name" value="Histidine kinase-like ATPase, C-terminal domain"/>
    <property type="match status" value="1"/>
</dbReference>
<evidence type="ECO:0000313" key="3">
    <source>
        <dbReference type="EMBL" id="QUW02353.1"/>
    </source>
</evidence>
<dbReference type="EMBL" id="CP072648">
    <property type="protein sequence ID" value="QUW02353.1"/>
    <property type="molecule type" value="Genomic_DNA"/>
</dbReference>
<keyword evidence="1" id="KW-0808">Transferase</keyword>
<keyword evidence="3" id="KW-0067">ATP-binding</keyword>
<dbReference type="Pfam" id="PF13581">
    <property type="entry name" value="HATPase_c_2"/>
    <property type="match status" value="1"/>
</dbReference>
<reference evidence="3 4" key="1">
    <citation type="submission" date="2021-03" db="EMBL/GenBank/DDBJ databases">
        <title>Genomic and phenotypic characterization of Chloracidobacterium isolates provides evidence for multiple species.</title>
        <authorList>
            <person name="Saini M.K."/>
            <person name="Costas A.M.G."/>
            <person name="Tank M."/>
            <person name="Bryant D.A."/>
        </authorList>
    </citation>
    <scope>NUCLEOTIDE SEQUENCE [LARGE SCALE GENOMIC DNA]</scope>
    <source>
        <strain evidence="3 4">BV2-C</strain>
    </source>
</reference>
<name>A0ABX8B9M8_9BACT</name>
<accession>A0ABX8B9M8</accession>
<dbReference type="GO" id="GO:0005524">
    <property type="term" value="F:ATP binding"/>
    <property type="evidence" value="ECO:0007669"/>
    <property type="project" value="UniProtKB-KW"/>
</dbReference>
<evidence type="ECO:0000313" key="4">
    <source>
        <dbReference type="Proteomes" id="UP000676506"/>
    </source>
</evidence>
<dbReference type="CDD" id="cd16936">
    <property type="entry name" value="HATPase_RsbW-like"/>
    <property type="match status" value="1"/>
</dbReference>
<keyword evidence="4" id="KW-1185">Reference proteome</keyword>
<dbReference type="RefSeq" id="WP_211428243.1">
    <property type="nucleotide sequence ID" value="NZ_CP072648.1"/>
</dbReference>
<gene>
    <name evidence="3" type="ORF">J8C06_08285</name>
</gene>
<dbReference type="InterPro" id="IPR050267">
    <property type="entry name" value="Anti-sigma-factor_SerPK"/>
</dbReference>
<feature type="domain" description="Histidine kinase/HSP90-like ATPase" evidence="2">
    <location>
        <begin position="23"/>
        <end position="131"/>
    </location>
</feature>
<dbReference type="PANTHER" id="PTHR35526:SF3">
    <property type="entry name" value="ANTI-SIGMA-F FACTOR RSBW"/>
    <property type="match status" value="1"/>
</dbReference>
<dbReference type="InterPro" id="IPR003594">
    <property type="entry name" value="HATPase_dom"/>
</dbReference>
<dbReference type="SUPFAM" id="SSF55874">
    <property type="entry name" value="ATPase domain of HSP90 chaperone/DNA topoisomerase II/histidine kinase"/>
    <property type="match status" value="1"/>
</dbReference>
<keyword evidence="3" id="KW-0547">Nucleotide-binding</keyword>
<sequence length="138" mass="15470">MSANVPKRVELEIPIAHDKELEATKIAEQLAAELEFGPDCVAEIKLALVEGIINAFEHSGSAIQKVFVEFTIHDEELEVIVQDFGQGFDAANKPNVRPLQKRGYGRMLMESLMDEVNYFTSPQGTRLVMKKRRPPKCA</sequence>
<organism evidence="3 4">
    <name type="scientific">Chloracidobacterium validum</name>
    <dbReference type="NCBI Taxonomy" id="2821543"/>
    <lineage>
        <taxon>Bacteria</taxon>
        <taxon>Pseudomonadati</taxon>
        <taxon>Acidobacteriota</taxon>
        <taxon>Terriglobia</taxon>
        <taxon>Terriglobales</taxon>
        <taxon>Acidobacteriaceae</taxon>
        <taxon>Chloracidobacterium</taxon>
    </lineage>
</organism>
<evidence type="ECO:0000256" key="1">
    <source>
        <dbReference type="ARBA" id="ARBA00022527"/>
    </source>
</evidence>